<dbReference type="Proteomes" id="UP000529783">
    <property type="component" value="Unassembled WGS sequence"/>
</dbReference>
<evidence type="ECO:0000256" key="1">
    <source>
        <dbReference type="SAM" id="MobiDB-lite"/>
    </source>
</evidence>
<name>A0A7Y9ED57_9ACTN</name>
<accession>A0A7Y9ED57</accession>
<evidence type="ECO:0000313" key="3">
    <source>
        <dbReference type="Proteomes" id="UP000529783"/>
    </source>
</evidence>
<dbReference type="RefSeq" id="WP_179842986.1">
    <property type="nucleotide sequence ID" value="NZ_JACCBA010000001.1"/>
</dbReference>
<organism evidence="2 3">
    <name type="scientific">Actinomadura luteofluorescens</name>
    <dbReference type="NCBI Taxonomy" id="46163"/>
    <lineage>
        <taxon>Bacteria</taxon>
        <taxon>Bacillati</taxon>
        <taxon>Actinomycetota</taxon>
        <taxon>Actinomycetes</taxon>
        <taxon>Streptosporangiales</taxon>
        <taxon>Thermomonosporaceae</taxon>
        <taxon>Actinomadura</taxon>
    </lineage>
</organism>
<evidence type="ECO:0000313" key="2">
    <source>
        <dbReference type="EMBL" id="NYD45583.1"/>
    </source>
</evidence>
<protein>
    <submittedName>
        <fullName evidence="2">Uncharacterized protein</fullName>
    </submittedName>
</protein>
<feature type="region of interest" description="Disordered" evidence="1">
    <location>
        <begin position="99"/>
        <end position="119"/>
    </location>
</feature>
<dbReference type="AlphaFoldDB" id="A0A7Y9ED57"/>
<proteinExistence type="predicted"/>
<comment type="caution">
    <text evidence="2">The sequence shown here is derived from an EMBL/GenBank/DDBJ whole genome shotgun (WGS) entry which is preliminary data.</text>
</comment>
<dbReference type="EMBL" id="JACCBA010000001">
    <property type="protein sequence ID" value="NYD45583.1"/>
    <property type="molecule type" value="Genomic_DNA"/>
</dbReference>
<keyword evidence="3" id="KW-1185">Reference proteome</keyword>
<gene>
    <name evidence="2" type="ORF">BJY14_001566</name>
</gene>
<sequence>MTALNPETRAVIDAVLEALAIPYAATVGHEETRAKILAERLSLTVVVLETLTKRDVGLAWSLEYLRERLADYPPTGYVTYDQAAEHLAAGASWMEAVRLDDSGDDSGDGDPTEREGGRR</sequence>
<reference evidence="2 3" key="1">
    <citation type="submission" date="2020-07" db="EMBL/GenBank/DDBJ databases">
        <title>Sequencing the genomes of 1000 actinobacteria strains.</title>
        <authorList>
            <person name="Klenk H.-P."/>
        </authorList>
    </citation>
    <scope>NUCLEOTIDE SEQUENCE [LARGE SCALE GENOMIC DNA]</scope>
    <source>
        <strain evidence="2 3">DSM 40398</strain>
    </source>
</reference>